<organism evidence="1 2">
    <name type="scientific">Ambrosiozyma monospora</name>
    <name type="common">Yeast</name>
    <name type="synonym">Endomycopsis monosporus</name>
    <dbReference type="NCBI Taxonomy" id="43982"/>
    <lineage>
        <taxon>Eukaryota</taxon>
        <taxon>Fungi</taxon>
        <taxon>Dikarya</taxon>
        <taxon>Ascomycota</taxon>
        <taxon>Saccharomycotina</taxon>
        <taxon>Pichiomycetes</taxon>
        <taxon>Pichiales</taxon>
        <taxon>Pichiaceae</taxon>
        <taxon>Ambrosiozyma</taxon>
    </lineage>
</organism>
<evidence type="ECO:0000313" key="2">
    <source>
        <dbReference type="Proteomes" id="UP001165064"/>
    </source>
</evidence>
<keyword evidence="2" id="KW-1185">Reference proteome</keyword>
<accession>A0ACB5SZS0</accession>
<protein>
    <submittedName>
        <fullName evidence="1">Unnamed protein product</fullName>
    </submittedName>
</protein>
<comment type="caution">
    <text evidence="1">The sequence shown here is derived from an EMBL/GenBank/DDBJ whole genome shotgun (WGS) entry which is preliminary data.</text>
</comment>
<name>A0ACB5SZS0_AMBMO</name>
<gene>
    <name evidence="1" type="ORF">Amon02_000304200</name>
</gene>
<reference evidence="1" key="1">
    <citation type="submission" date="2023-04" db="EMBL/GenBank/DDBJ databases">
        <title>Ambrosiozyma monospora NBRC 10751.</title>
        <authorList>
            <person name="Ichikawa N."/>
            <person name="Sato H."/>
            <person name="Tonouchi N."/>
        </authorList>
    </citation>
    <scope>NUCLEOTIDE SEQUENCE</scope>
    <source>
        <strain evidence="1">NBRC 10751</strain>
    </source>
</reference>
<evidence type="ECO:0000313" key="1">
    <source>
        <dbReference type="EMBL" id="GME77453.1"/>
    </source>
</evidence>
<sequence>MRWSRVSSLLLHEISEVDIINAEEEARQLRLKRRQDSVLTTGVRNGELFCERGPANSENNCVNEIRQESVPTTMDIDAKRESNSIDREVVLNIQDITESQNEKQPLLPEDVSSQSNEAQTKKTSIVSIAISALSAVFSTITSFFSRYQDAQSTNSTVHNNSAECYAESLLDHLDWLDSICVQYAPLSIQHDIVKKQEPHADLIAKAFKVQADKTYGAVSVADDDGSTLVDSESEEVQKMDGCSDKTHGTVHNCESTYNSLLEELDWLDSVCIRFTCL</sequence>
<dbReference type="EMBL" id="BSXS01001854">
    <property type="protein sequence ID" value="GME77453.1"/>
    <property type="molecule type" value="Genomic_DNA"/>
</dbReference>
<proteinExistence type="predicted"/>
<dbReference type="Proteomes" id="UP001165064">
    <property type="component" value="Unassembled WGS sequence"/>
</dbReference>